<comment type="function">
    <text evidence="5">May act as an export chaperone for the filament capping protein FliD.</text>
</comment>
<evidence type="ECO:0000313" key="9">
    <source>
        <dbReference type="Proteomes" id="UP000611796"/>
    </source>
</evidence>
<reference evidence="8 9" key="1">
    <citation type="submission" date="2020-08" db="EMBL/GenBank/DDBJ databases">
        <authorList>
            <person name="Liu C."/>
            <person name="Sun Q."/>
        </authorList>
    </citation>
    <scope>NUCLEOTIDE SEQUENCE [LARGE SCALE GENOMIC DNA]</scope>
    <source>
        <strain evidence="8 9">NSJ-45</strain>
    </source>
</reference>
<dbReference type="RefSeq" id="WP_187004932.1">
    <property type="nucleotide sequence ID" value="NZ_JACRWD010000001.1"/>
</dbReference>
<dbReference type="Proteomes" id="UP000611796">
    <property type="component" value="Unassembled WGS sequence"/>
</dbReference>
<evidence type="ECO:0000313" key="8">
    <source>
        <dbReference type="EMBL" id="MBC6002512.1"/>
    </source>
</evidence>
<dbReference type="Pfam" id="PF05400">
    <property type="entry name" value="FliT"/>
    <property type="match status" value="1"/>
</dbReference>
<evidence type="ECO:0000256" key="6">
    <source>
        <dbReference type="ARBA" id="ARBA00093785"/>
    </source>
</evidence>
<comment type="similarity">
    <text evidence="6">Belongs to the bacillales FliT family.</text>
</comment>
<evidence type="ECO:0000256" key="3">
    <source>
        <dbReference type="ARBA" id="ARBA00022795"/>
    </source>
</evidence>
<evidence type="ECO:0000256" key="2">
    <source>
        <dbReference type="ARBA" id="ARBA00022490"/>
    </source>
</evidence>
<evidence type="ECO:0000256" key="4">
    <source>
        <dbReference type="ARBA" id="ARBA00023186"/>
    </source>
</evidence>
<keyword evidence="8" id="KW-0966">Cell projection</keyword>
<evidence type="ECO:0000256" key="1">
    <source>
        <dbReference type="ARBA" id="ARBA00004514"/>
    </source>
</evidence>
<keyword evidence="4" id="KW-0143">Chaperone</keyword>
<keyword evidence="9" id="KW-1185">Reference proteome</keyword>
<dbReference type="EMBL" id="JACRWD010000001">
    <property type="protein sequence ID" value="MBC6002512.1"/>
    <property type="molecule type" value="Genomic_DNA"/>
</dbReference>
<keyword evidence="2" id="KW-0963">Cytoplasm</keyword>
<accession>A0ABR7K088</accession>
<protein>
    <recommendedName>
        <fullName evidence="7">Flagellar protein FliT</fullName>
    </recommendedName>
</protein>
<proteinExistence type="inferred from homology"/>
<dbReference type="InterPro" id="IPR008622">
    <property type="entry name" value="FliT"/>
</dbReference>
<gene>
    <name evidence="8" type="ORF">H8891_01765</name>
</gene>
<comment type="subcellular location">
    <subcellularLocation>
        <location evidence="1">Cytoplasm</location>
        <location evidence="1">Cytosol</location>
    </subcellularLocation>
</comment>
<sequence length="106" mass="12685">MEVVTKKYKQISLDIIDKLENNNTYYIDELLNERQKILDNVSDRKLFKQMLVEDGILEIDEKIHSLIKENIIKVKMEIVEHKKSKQANNSYINYNKENLNIFNKKV</sequence>
<comment type="caution">
    <text evidence="8">The sequence shown here is derived from an EMBL/GenBank/DDBJ whole genome shotgun (WGS) entry which is preliminary data.</text>
</comment>
<keyword evidence="3" id="KW-1005">Bacterial flagellum biogenesis</keyword>
<keyword evidence="8" id="KW-0969">Cilium</keyword>
<organism evidence="8 9">
    <name type="scientific">Paeniclostridium hominis</name>
    <dbReference type="NCBI Taxonomy" id="2764329"/>
    <lineage>
        <taxon>Bacteria</taxon>
        <taxon>Bacillati</taxon>
        <taxon>Bacillota</taxon>
        <taxon>Clostridia</taxon>
        <taxon>Peptostreptococcales</taxon>
        <taxon>Peptostreptococcaceae</taxon>
        <taxon>Paeniclostridium</taxon>
    </lineage>
</organism>
<name>A0ABR7K088_9FIRM</name>
<evidence type="ECO:0000256" key="7">
    <source>
        <dbReference type="ARBA" id="ARBA00093797"/>
    </source>
</evidence>
<evidence type="ECO:0000256" key="5">
    <source>
        <dbReference type="ARBA" id="ARBA00093765"/>
    </source>
</evidence>
<keyword evidence="8" id="KW-0282">Flagellum</keyword>